<reference evidence="3" key="2">
    <citation type="submission" date="2017-04" db="EMBL/GenBank/DDBJ databases">
        <authorList>
            <person name="Porter S."/>
            <person name="Friesen M.L."/>
            <person name="Faber-Hammond J."/>
        </authorList>
    </citation>
    <scope>NUCLEOTIDE SEQUENCE</scope>
    <source>
        <strain evidence="3">Str16</strain>
    </source>
</reference>
<dbReference type="Pfam" id="PF06568">
    <property type="entry name" value="YjiS-like"/>
    <property type="match status" value="1"/>
</dbReference>
<protein>
    <submittedName>
        <fullName evidence="2">DUF1127 domain-containing protein</fullName>
    </submittedName>
</protein>
<keyword evidence="4" id="KW-1185">Reference proteome</keyword>
<reference evidence="2" key="1">
    <citation type="journal article" date="2013" name="Genome Biol.">
        <title>Comparative genomics of the core and accessory genomes of 48 Sinorhizobium strains comprising five genospecies.</title>
        <authorList>
            <person name="Sugawara M."/>
            <person name="Epstein B."/>
            <person name="Badgley B.D."/>
            <person name="Unno T."/>
            <person name="Xu L."/>
            <person name="Reese J."/>
            <person name="Gyaneshwar P."/>
            <person name="Denny R."/>
            <person name="Mudge J."/>
            <person name="Bharti A.K."/>
            <person name="Farmer A.D."/>
            <person name="May G.D."/>
            <person name="Woodward J.E."/>
            <person name="Medigue C."/>
            <person name="Vallenet D."/>
            <person name="Lajus A."/>
            <person name="Rouy Z."/>
            <person name="Martinez-Vaz B."/>
            <person name="Tiffin P."/>
            <person name="Young N.D."/>
            <person name="Sadowsky M.J."/>
        </authorList>
    </citation>
    <scope>NUCLEOTIDE SEQUENCE</scope>
    <source>
        <strain evidence="2">M1</strain>
    </source>
</reference>
<dbReference type="AlphaFoldDB" id="A0A6G1WK98"/>
<proteinExistence type="predicted"/>
<evidence type="ECO:0000313" key="2">
    <source>
        <dbReference type="EMBL" id="MQW70067.1"/>
    </source>
</evidence>
<sequence length="186" mass="20741">MINAAGACDITGRLPIPFPGCERAGRSRDELLREQPQWRDAGIHQYADSACGLNWPCHRIRDNKALDRNDRIGVCPTMLDARTKKVSAMSKTSFNLIPTAFLAAARSPALSSYAAHLIEAIRRRRRIRRTRGCALNEMPDDMLKDIGVTRFEIQHLAGAARTLGNARERHALGLPPADNDRFRDSP</sequence>
<dbReference type="EMBL" id="WISB01000089">
    <property type="protein sequence ID" value="MQW70067.1"/>
    <property type="molecule type" value="Genomic_DNA"/>
</dbReference>
<evidence type="ECO:0000313" key="3">
    <source>
        <dbReference type="EMBL" id="PLU04809.1"/>
    </source>
</evidence>
<comment type="caution">
    <text evidence="2">The sequence shown here is derived from an EMBL/GenBank/DDBJ whole genome shotgun (WGS) entry which is preliminary data.</text>
</comment>
<evidence type="ECO:0000259" key="1">
    <source>
        <dbReference type="Pfam" id="PF06568"/>
    </source>
</evidence>
<name>A0A6G1WK98_9HYPH</name>
<accession>A0A6G1WK98</accession>
<feature type="domain" description="YjiS-like" evidence="1">
    <location>
        <begin position="117"/>
        <end position="153"/>
    </location>
</feature>
<dbReference type="Proteomes" id="UP001190825">
    <property type="component" value="Unassembled WGS sequence"/>
</dbReference>
<evidence type="ECO:0000313" key="4">
    <source>
        <dbReference type="Proteomes" id="UP001190825"/>
    </source>
</evidence>
<dbReference type="InterPro" id="IPR009506">
    <property type="entry name" value="YjiS-like"/>
</dbReference>
<organism evidence="2">
    <name type="scientific">Sinorhizobium medicae</name>
    <dbReference type="NCBI Taxonomy" id="110321"/>
    <lineage>
        <taxon>Bacteria</taxon>
        <taxon>Pseudomonadati</taxon>
        <taxon>Pseudomonadota</taxon>
        <taxon>Alphaproteobacteria</taxon>
        <taxon>Hyphomicrobiales</taxon>
        <taxon>Rhizobiaceae</taxon>
        <taxon>Sinorhizobium/Ensifer group</taxon>
        <taxon>Sinorhizobium</taxon>
    </lineage>
</organism>
<reference evidence="3 4" key="3">
    <citation type="journal article" date="2018" name="FEMS Microbiol. Ecol.">
        <title>Co-invading symbiotic mutualists of Medicago polymorpha retain high ancestral diversity and contain diverse accessory genomes.</title>
        <authorList>
            <person name="Porter S.S."/>
            <person name="Faber-Hammond J.J."/>
            <person name="Friesen M.L."/>
        </authorList>
    </citation>
    <scope>NUCLEOTIDE SEQUENCE [LARGE SCALE GENOMIC DNA]</scope>
    <source>
        <strain evidence="3 4">Str16</strain>
    </source>
</reference>
<dbReference type="EMBL" id="NBUC01000063">
    <property type="protein sequence ID" value="PLU04809.1"/>
    <property type="molecule type" value="Genomic_DNA"/>
</dbReference>
<gene>
    <name evidence="3" type="ORF">BMJ33_11390</name>
    <name evidence="2" type="ORF">GHJ91_13140</name>
</gene>